<feature type="compositionally biased region" description="Low complexity" evidence="2">
    <location>
        <begin position="1154"/>
        <end position="1165"/>
    </location>
</feature>
<dbReference type="PANTHER" id="PTHR31267">
    <property type="entry name" value="DENTIN SIALOPHOSPHOPROTEIN-LIKE PROTEIN"/>
    <property type="match status" value="1"/>
</dbReference>
<feature type="region of interest" description="Disordered" evidence="2">
    <location>
        <begin position="1089"/>
        <end position="1165"/>
    </location>
</feature>
<feature type="compositionally biased region" description="Low complexity" evidence="2">
    <location>
        <begin position="573"/>
        <end position="586"/>
    </location>
</feature>
<dbReference type="STRING" id="93759.A0A1R3KL50"/>
<reference evidence="4" key="1">
    <citation type="submission" date="2013-09" db="EMBL/GenBank/DDBJ databases">
        <title>Corchorus olitorius genome sequencing.</title>
        <authorList>
            <person name="Alam M."/>
            <person name="Haque M.S."/>
            <person name="Islam M.S."/>
            <person name="Emdad E.M."/>
            <person name="Islam M.M."/>
            <person name="Ahmed B."/>
            <person name="Halim A."/>
            <person name="Hossen Q.M.M."/>
            <person name="Hossain M.Z."/>
            <person name="Ahmed R."/>
            <person name="Khan M.M."/>
            <person name="Islam R."/>
            <person name="Rashid M.M."/>
            <person name="Khan S.A."/>
            <person name="Rahman M.S."/>
            <person name="Alam M."/>
            <person name="Yahiya A.S."/>
            <person name="Khan M.S."/>
            <person name="Azam M.S."/>
            <person name="Haque T."/>
            <person name="Lashkar M.Z.H."/>
            <person name="Akhand A.I."/>
            <person name="Morshed G."/>
            <person name="Roy S."/>
            <person name="Uddin K.S."/>
            <person name="Rabeya T."/>
            <person name="Hossain A.S."/>
            <person name="Chowdhury A."/>
            <person name="Snigdha A.R."/>
            <person name="Mortoza M.S."/>
            <person name="Matin S.A."/>
            <person name="Hoque S.M.E."/>
            <person name="Islam M.K."/>
            <person name="Roy D.K."/>
            <person name="Haider R."/>
            <person name="Moosa M.M."/>
            <person name="Elias S.M."/>
            <person name="Hasan A.M."/>
            <person name="Jahan S."/>
            <person name="Shafiuddin M."/>
            <person name="Mahmood N."/>
            <person name="Shommy N.S."/>
        </authorList>
    </citation>
    <scope>NUCLEOTIDE SEQUENCE [LARGE SCALE GENOMIC DNA]</scope>
    <source>
        <strain evidence="4">cv. O-4</strain>
    </source>
</reference>
<dbReference type="EMBL" id="AWUE01013036">
    <property type="protein sequence ID" value="OMP07812.1"/>
    <property type="molecule type" value="Genomic_DNA"/>
</dbReference>
<keyword evidence="1" id="KW-0175">Coiled coil</keyword>
<evidence type="ECO:0000256" key="1">
    <source>
        <dbReference type="SAM" id="Coils"/>
    </source>
</evidence>
<feature type="region of interest" description="Disordered" evidence="2">
    <location>
        <begin position="734"/>
        <end position="761"/>
    </location>
</feature>
<evidence type="ECO:0000313" key="3">
    <source>
        <dbReference type="EMBL" id="OMP07812.1"/>
    </source>
</evidence>
<accession>A0A1R3KL50</accession>
<name>A0A1R3KL50_9ROSI</name>
<organism evidence="3 4">
    <name type="scientific">Corchorus olitorius</name>
    <dbReference type="NCBI Taxonomy" id="93759"/>
    <lineage>
        <taxon>Eukaryota</taxon>
        <taxon>Viridiplantae</taxon>
        <taxon>Streptophyta</taxon>
        <taxon>Embryophyta</taxon>
        <taxon>Tracheophyta</taxon>
        <taxon>Spermatophyta</taxon>
        <taxon>Magnoliopsida</taxon>
        <taxon>eudicotyledons</taxon>
        <taxon>Gunneridae</taxon>
        <taxon>Pentapetalae</taxon>
        <taxon>rosids</taxon>
        <taxon>malvids</taxon>
        <taxon>Malvales</taxon>
        <taxon>Malvaceae</taxon>
        <taxon>Grewioideae</taxon>
        <taxon>Apeibeae</taxon>
        <taxon>Corchorus</taxon>
    </lineage>
</organism>
<feature type="coiled-coil region" evidence="1">
    <location>
        <begin position="1558"/>
        <end position="1592"/>
    </location>
</feature>
<feature type="compositionally biased region" description="Polar residues" evidence="2">
    <location>
        <begin position="1100"/>
        <end position="1109"/>
    </location>
</feature>
<protein>
    <submittedName>
        <fullName evidence="3">Uncharacterized protein</fullName>
    </submittedName>
</protein>
<feature type="region of interest" description="Disordered" evidence="2">
    <location>
        <begin position="909"/>
        <end position="929"/>
    </location>
</feature>
<evidence type="ECO:0000256" key="2">
    <source>
        <dbReference type="SAM" id="MobiDB-lite"/>
    </source>
</evidence>
<dbReference type="Proteomes" id="UP000187203">
    <property type="component" value="Unassembled WGS sequence"/>
</dbReference>
<keyword evidence="4" id="KW-1185">Reference proteome</keyword>
<evidence type="ECO:0000313" key="4">
    <source>
        <dbReference type="Proteomes" id="UP000187203"/>
    </source>
</evidence>
<proteinExistence type="predicted"/>
<feature type="compositionally biased region" description="Basic and acidic residues" evidence="2">
    <location>
        <begin position="817"/>
        <end position="829"/>
    </location>
</feature>
<feature type="compositionally biased region" description="Low complexity" evidence="2">
    <location>
        <begin position="1123"/>
        <end position="1135"/>
    </location>
</feature>
<feature type="region of interest" description="Disordered" evidence="2">
    <location>
        <begin position="995"/>
        <end position="1025"/>
    </location>
</feature>
<comment type="caution">
    <text evidence="3">The sequence shown here is derived from an EMBL/GenBank/DDBJ whole genome shotgun (WGS) entry which is preliminary data.</text>
</comment>
<gene>
    <name evidence="3" type="ORF">COLO4_07020</name>
</gene>
<feature type="region of interest" description="Disordered" evidence="2">
    <location>
        <begin position="773"/>
        <end position="839"/>
    </location>
</feature>
<feature type="compositionally biased region" description="Polar residues" evidence="2">
    <location>
        <begin position="773"/>
        <end position="787"/>
    </location>
</feature>
<dbReference type="PANTHER" id="PTHR31267:SF2">
    <property type="entry name" value="EXPRESSED PROTEIN"/>
    <property type="match status" value="1"/>
</dbReference>
<sequence length="1700" mass="184963">MPGNEFEDGIHSLFELDNSLQGQHLPQAGDGIWPVLNYNQWVGKLRQIGTPQNFDLKNYSLGQLGSAGGQRGEALNSALHSQKHTQLPRTLECSQIISRNRQLDTNGFLPGSQNFGIQPNQLGVLGETTGYDQHNLISTGSSIIQLHQEYESCESPTLTTNSERSEITEASTDINFLKGQQLLNTPQLGIQQPLHMQQSGYNDMQLLQQHLMLKQLQDLQRQQQLQQFGDARQQNTLNQLSAIAKQSAAGQFSPLINGTPVHEASQMFMNIVQRGTSPTTPGASNRVVFQQDQGQAFRSMGLSPQQSDASLYGTPVASARSNMNQYSQQGMSNDAVNLLTKAGGQAQKPTMQSSGTFLRDQYTALPDQVYMLQGALVSNPGFQGKDMFGPTSVQSLVSGNMSGSFHSGNAAQIDASPKDFNGKQERAGWPALPQKTTQVSPSQGLVPLDPMEEKILYNMDDNLWDASFGRRTDLGAGNFSNAFENSDFSNAFPSIQSGSWSALMQSAVAEASSSDTGLQEEWSGLTFQNTEQSTDNQLSNFVDSDKQQAGWIDSNLQSTSSFSSKPMPMFNDSGGSSSFPGFQQPGTQFSTEPGENLPHDGSHMSYEKKSPKVNSEWVNCGIQQKQSFEGGQQVQSYVHLDNAWAGQIYENSDTSAHQQRTTSHEDFGQSYTKHKGANDGCLSKTSTGAVEQLQSGTDNNLFIRKDAQIHNNQSTGQRAIDNNRSDYMRHADVSATKETASPGKRQHHISNGPHGVASPFEGEGEIYLNQPKSYQRQSSNDSYNSKGLSGRDQGHSGQVKVFGDVSSGSANFNEVRSPLEEVTSRDDFKSAGPDGSKTAAQTSQNMLELLHKVNLGGAMGHSGSTDANTLAKVPETEARTSVPQAYNPSSASQEFGLRLALASQRLPNSNPFLNSQGSPQTPSHFKSGQVNQTWAATPYSAQSLPPANELSQRVHLDGKSSMLGQTGVASYSNMQGSTVAAFASSLSQLRNQTHMQHISNSPVASQSLQGTMSSTSKNSPFNLATSQDASRQISIGNHFVQQFPVLEASHVSQPSIMSAMSRQGELSAMQNAWTTLPTPQNPSVIEPHRVSASLPPSMDPTDSSINSTKGGYGEMQVGKERSLQQMSSEMTSSTQPASSSQVEEPSQKHCIDGSVLPSSSSLAHSNQEVLDEMKHDNNQAFMTSERNLSPVAHSLKSSGSQQNYSLLHQIQAMPTVQTDPSKSTHDNQQVSSMVGQQLHEHNLRLRNSMDGGSNSAAAGDNKILSFFTGSREDPSVKALSQSALRNIPTHEMVRFGQNSSHSQPTSSSYVTIHTTHGQGNLNMAPSWFKQHGTFRNGQLLSMSDRITKSVPGQFSLLKASQNLNVHTSLGQIDAVEASQTAIAGPSSATTLVVDEHFSAPYVLPSSSNNQIIGITRPKKRKATFELLPWCKEVSQSSQKLQNISVSEIAWAEATNRLPEKVEDEVEILEDMHPVLRSKRRLVLTTQLMQLLLHPAPASILRADATSTYDSVSYFVSRVALGDTCSLCSGVKNNMQISADNNNTISESENPKTSERTGDQKILEVIEDLTERAKNLENNFQRLDKKVSVLDIRLECQELERFSVINRFARFHIRGQGDTSGAASSSAVHKPVPQRYVTAIPMPRNLPEGVYTVLSWKKDRRNSISQSSKNFNGQIQVFSLVDKQSADNIGGDGCLLFSTSS</sequence>
<dbReference type="OrthoDB" id="1926238at2759"/>
<feature type="region of interest" description="Disordered" evidence="2">
    <location>
        <begin position="571"/>
        <end position="595"/>
    </location>
</feature>